<dbReference type="Proteomes" id="UP001153954">
    <property type="component" value="Unassembled WGS sequence"/>
</dbReference>
<organism evidence="2 3">
    <name type="scientific">Euphydryas editha</name>
    <name type="common">Edith's checkerspot</name>
    <dbReference type="NCBI Taxonomy" id="104508"/>
    <lineage>
        <taxon>Eukaryota</taxon>
        <taxon>Metazoa</taxon>
        <taxon>Ecdysozoa</taxon>
        <taxon>Arthropoda</taxon>
        <taxon>Hexapoda</taxon>
        <taxon>Insecta</taxon>
        <taxon>Pterygota</taxon>
        <taxon>Neoptera</taxon>
        <taxon>Endopterygota</taxon>
        <taxon>Lepidoptera</taxon>
        <taxon>Glossata</taxon>
        <taxon>Ditrysia</taxon>
        <taxon>Papilionoidea</taxon>
        <taxon>Nymphalidae</taxon>
        <taxon>Nymphalinae</taxon>
        <taxon>Euphydryas</taxon>
    </lineage>
</organism>
<evidence type="ECO:0000259" key="1">
    <source>
        <dbReference type="PROSITE" id="PS50181"/>
    </source>
</evidence>
<gene>
    <name evidence="2" type="ORF">EEDITHA_LOCUS21611</name>
</gene>
<proteinExistence type="predicted"/>
<dbReference type="InterPro" id="IPR001810">
    <property type="entry name" value="F-box_dom"/>
</dbReference>
<dbReference type="PROSITE" id="PS50181">
    <property type="entry name" value="FBOX"/>
    <property type="match status" value="1"/>
</dbReference>
<dbReference type="InterPro" id="IPR036047">
    <property type="entry name" value="F-box-like_dom_sf"/>
</dbReference>
<protein>
    <recommendedName>
        <fullName evidence="1">F-box domain-containing protein</fullName>
    </recommendedName>
</protein>
<dbReference type="Gene3D" id="1.20.1280.50">
    <property type="match status" value="1"/>
</dbReference>
<evidence type="ECO:0000313" key="2">
    <source>
        <dbReference type="EMBL" id="CAH2107593.1"/>
    </source>
</evidence>
<sequence>MSKNNANKIFSYWATCPADILLVIFRKLDTKSLLNTMFVNKYWQNIVEYYCQHFNLWDKMIDETINNKGLTFRDKSILSSRDIILTAQQWYNVINATVCLHHKYTFEVVRNICVHKDNLIVVTNNNVKYFNIENSKLLKILNTTCLKYDETSSLIVELSLSKGGVIGYNVLTVVNKLHKKEKCDCTQVKKIILFDITLFRVHLDCCYVIDIKNVLWRYKANKCEWDVKVMAKYYGNQNSICGIHIHQEDVYVLLKRGDVLRVDIECKKFEKVFQLNIPMHYLDTKPYIFHTYSVLCAVSPEKQLQMHVQKGEEQTVVACPGLACVTEHGHILLLGYEDGKIEIFITNNLLRNLWTPELRFYLQCYTKTSTNQIIAMDVYEGSNCHHLFVATDCNIYEFLICDK</sequence>
<dbReference type="SUPFAM" id="SSF81383">
    <property type="entry name" value="F-box domain"/>
    <property type="match status" value="1"/>
</dbReference>
<dbReference type="InterPro" id="IPR036322">
    <property type="entry name" value="WD40_repeat_dom_sf"/>
</dbReference>
<dbReference type="AlphaFoldDB" id="A0AAU9V8N3"/>
<dbReference type="Pfam" id="PF00646">
    <property type="entry name" value="F-box"/>
    <property type="match status" value="1"/>
</dbReference>
<comment type="caution">
    <text evidence="2">The sequence shown here is derived from an EMBL/GenBank/DDBJ whole genome shotgun (WGS) entry which is preliminary data.</text>
</comment>
<name>A0AAU9V8N3_EUPED</name>
<keyword evidence="3" id="KW-1185">Reference proteome</keyword>
<evidence type="ECO:0000313" key="3">
    <source>
        <dbReference type="Proteomes" id="UP001153954"/>
    </source>
</evidence>
<dbReference type="CDD" id="cd09917">
    <property type="entry name" value="F-box_SF"/>
    <property type="match status" value="1"/>
</dbReference>
<dbReference type="SUPFAM" id="SSF50978">
    <property type="entry name" value="WD40 repeat-like"/>
    <property type="match status" value="1"/>
</dbReference>
<reference evidence="2" key="1">
    <citation type="submission" date="2022-03" db="EMBL/GenBank/DDBJ databases">
        <authorList>
            <person name="Tunstrom K."/>
        </authorList>
    </citation>
    <scope>NUCLEOTIDE SEQUENCE</scope>
</reference>
<accession>A0AAU9V8N3</accession>
<feature type="domain" description="F-box" evidence="1">
    <location>
        <begin position="10"/>
        <end position="60"/>
    </location>
</feature>
<dbReference type="EMBL" id="CAKOGL010000030">
    <property type="protein sequence ID" value="CAH2107593.1"/>
    <property type="molecule type" value="Genomic_DNA"/>
</dbReference>